<keyword evidence="3" id="KW-1185">Reference proteome</keyword>
<evidence type="ECO:0000313" key="3">
    <source>
        <dbReference type="Proteomes" id="UP001189429"/>
    </source>
</evidence>
<organism evidence="2 3">
    <name type="scientific">Prorocentrum cordatum</name>
    <dbReference type="NCBI Taxonomy" id="2364126"/>
    <lineage>
        <taxon>Eukaryota</taxon>
        <taxon>Sar</taxon>
        <taxon>Alveolata</taxon>
        <taxon>Dinophyceae</taxon>
        <taxon>Prorocentrales</taxon>
        <taxon>Prorocentraceae</taxon>
        <taxon>Prorocentrum</taxon>
    </lineage>
</organism>
<feature type="compositionally biased region" description="Basic residues" evidence="1">
    <location>
        <begin position="199"/>
        <end position="218"/>
    </location>
</feature>
<protein>
    <submittedName>
        <fullName evidence="2">Uncharacterized protein</fullName>
    </submittedName>
</protein>
<evidence type="ECO:0000256" key="1">
    <source>
        <dbReference type="SAM" id="MobiDB-lite"/>
    </source>
</evidence>
<accession>A0ABN9T0X0</accession>
<sequence>MYSRALLRGRSSARERSLYIGSGQLSPPYHFTPKGLRSPRCDAHSSEAIRFFLALARRGELGRVLGPVSGGLRGSSHSDDQQTLRGVADALMNQWDLYIGGVAHSIVELEAYVHSTAHPDPYTHGEEGQGSCGAWYFHRQGRSFKGGSFKGLDLACGCARSGVFAGLLLRAVSAGPGKLVEGPSLVVDHILPTPDQRQGQRRGLRGLSIRRRAPRLQHRGPALGAGEAPPRRQGPVRAAGRPRAARGGGRRHALGGQSGGLLREGLPFSTAPARLGKWRCGFAAAARLQGDAEALGELGLPAARLAAYLGAVDRGLAHGDPAAFVDKKAGHPGRAL</sequence>
<proteinExistence type="predicted"/>
<evidence type="ECO:0000313" key="2">
    <source>
        <dbReference type="EMBL" id="CAK0838560.1"/>
    </source>
</evidence>
<feature type="region of interest" description="Disordered" evidence="1">
    <location>
        <begin position="193"/>
        <end position="262"/>
    </location>
</feature>
<dbReference type="Proteomes" id="UP001189429">
    <property type="component" value="Unassembled WGS sequence"/>
</dbReference>
<comment type="caution">
    <text evidence="2">The sequence shown here is derived from an EMBL/GenBank/DDBJ whole genome shotgun (WGS) entry which is preliminary data.</text>
</comment>
<dbReference type="EMBL" id="CAUYUJ010014231">
    <property type="protein sequence ID" value="CAK0838560.1"/>
    <property type="molecule type" value="Genomic_DNA"/>
</dbReference>
<feature type="compositionally biased region" description="Low complexity" evidence="1">
    <location>
        <begin position="231"/>
        <end position="242"/>
    </location>
</feature>
<name>A0ABN9T0X0_9DINO</name>
<reference evidence="2" key="1">
    <citation type="submission" date="2023-10" db="EMBL/GenBank/DDBJ databases">
        <authorList>
            <person name="Chen Y."/>
            <person name="Shah S."/>
            <person name="Dougan E. K."/>
            <person name="Thang M."/>
            <person name="Chan C."/>
        </authorList>
    </citation>
    <scope>NUCLEOTIDE SEQUENCE [LARGE SCALE GENOMIC DNA]</scope>
</reference>
<gene>
    <name evidence="2" type="ORF">PCOR1329_LOCUS34486</name>
</gene>